<dbReference type="Pfam" id="PF00082">
    <property type="entry name" value="Peptidase_S8"/>
    <property type="match status" value="1"/>
</dbReference>
<dbReference type="PROSITE" id="PS51695">
    <property type="entry name" value="SEDOLISIN"/>
    <property type="match status" value="1"/>
</dbReference>
<dbReference type="CDD" id="cd04056">
    <property type="entry name" value="Peptidases_S53"/>
    <property type="match status" value="1"/>
</dbReference>
<proteinExistence type="predicted"/>
<keyword evidence="8" id="KW-1185">Reference proteome</keyword>
<organism evidence="7 8">
    <name type="scientific">Actinocatenispora sera</name>
    <dbReference type="NCBI Taxonomy" id="390989"/>
    <lineage>
        <taxon>Bacteria</taxon>
        <taxon>Bacillati</taxon>
        <taxon>Actinomycetota</taxon>
        <taxon>Actinomycetes</taxon>
        <taxon>Micromonosporales</taxon>
        <taxon>Micromonosporaceae</taxon>
        <taxon>Actinocatenispora</taxon>
    </lineage>
</organism>
<dbReference type="GO" id="GO:0004252">
    <property type="term" value="F:serine-type endopeptidase activity"/>
    <property type="evidence" value="ECO:0007669"/>
    <property type="project" value="InterPro"/>
</dbReference>
<evidence type="ECO:0000259" key="6">
    <source>
        <dbReference type="PROSITE" id="PS51695"/>
    </source>
</evidence>
<dbReference type="InterPro" id="IPR023828">
    <property type="entry name" value="Peptidase_S8_Ser-AS"/>
</dbReference>
<feature type="chain" id="PRO_5032581161" evidence="5">
    <location>
        <begin position="37"/>
        <end position="434"/>
    </location>
</feature>
<keyword evidence="1" id="KW-0645">Protease</keyword>
<dbReference type="Proteomes" id="UP000680750">
    <property type="component" value="Chromosome"/>
</dbReference>
<dbReference type="GO" id="GO:0008240">
    <property type="term" value="F:tripeptidyl-peptidase activity"/>
    <property type="evidence" value="ECO:0007669"/>
    <property type="project" value="TreeGrafter"/>
</dbReference>
<dbReference type="InterPro" id="IPR030400">
    <property type="entry name" value="Sedolisin_dom"/>
</dbReference>
<evidence type="ECO:0000256" key="2">
    <source>
        <dbReference type="ARBA" id="ARBA00022801"/>
    </source>
</evidence>
<dbReference type="KEGG" id="aser:Asera_34010"/>
<feature type="region of interest" description="Disordered" evidence="4">
    <location>
        <begin position="72"/>
        <end position="95"/>
    </location>
</feature>
<name>A0A810L1K5_9ACTN</name>
<dbReference type="InterPro" id="IPR036852">
    <property type="entry name" value="Peptidase_S8/S53_dom_sf"/>
</dbReference>
<keyword evidence="3" id="KW-0720">Serine protease</keyword>
<evidence type="ECO:0000313" key="8">
    <source>
        <dbReference type="Proteomes" id="UP000680750"/>
    </source>
</evidence>
<dbReference type="AlphaFoldDB" id="A0A810L1K5"/>
<dbReference type="Gene3D" id="3.40.50.200">
    <property type="entry name" value="Peptidase S8/S53 domain"/>
    <property type="match status" value="1"/>
</dbReference>
<dbReference type="EMBL" id="AP023354">
    <property type="protein sequence ID" value="BCJ29293.1"/>
    <property type="molecule type" value="Genomic_DNA"/>
</dbReference>
<dbReference type="PANTHER" id="PTHR14218">
    <property type="entry name" value="PROTEASE S8 TRIPEPTIDYL PEPTIDASE I CLN2"/>
    <property type="match status" value="1"/>
</dbReference>
<sequence length="434" mass="44997">MRRNLRPRVPFRVMTMAAAALLAVVGLAVAPPSASAAPPPMPLVAPPQLPDNARPVCGPVLPGYVHCDAFVRTDSAGSDPTDPQEPAAGEPVPSAYRPADLQDAYGLPSATAGGGQTVAVVDAYDDPKAESDLAVYRAAFGLPPCTTANGCFHKVNQRGETKNYPAPDRHWGMEISLDLDMVSAICPRCHIVLWEADQASQEDLAAAAHLAGCDCTSPAGTNYGARYVSNSYGGPEAGFSASVDDSYRSDKGTVYTVSSGDSGYGVEYPASSKWVTAVGGTSLLPADNARGWDEIAWLYGGSGCSTYVAKPAWQHDGGCSGRSVADVAAVADPTTGVDMYDSYETVDYNGPWLVNGGTSAASPIIAGVYALGAKVLPGTIPSTYPYAKFTQLNDIVGGTNSFENCSPEYLCNAGPGYDGPTGYGTPHGVAAFQE</sequence>
<reference evidence="7" key="1">
    <citation type="submission" date="2020-08" db="EMBL/GenBank/DDBJ databases">
        <title>Whole genome shotgun sequence of Actinocatenispora sera NBRC 101916.</title>
        <authorList>
            <person name="Komaki H."/>
            <person name="Tamura T."/>
        </authorList>
    </citation>
    <scope>NUCLEOTIDE SEQUENCE</scope>
    <source>
        <strain evidence="7">NBRC 101916</strain>
    </source>
</reference>
<protein>
    <submittedName>
        <fullName evidence="7">Peptidase S8</fullName>
    </submittedName>
</protein>
<evidence type="ECO:0000313" key="7">
    <source>
        <dbReference type="EMBL" id="BCJ29293.1"/>
    </source>
</evidence>
<feature type="domain" description="Peptidase S53" evidence="6">
    <location>
        <begin position="95"/>
        <end position="434"/>
    </location>
</feature>
<dbReference type="PANTHER" id="PTHR14218:SF15">
    <property type="entry name" value="TRIPEPTIDYL-PEPTIDASE 1"/>
    <property type="match status" value="1"/>
</dbReference>
<feature type="signal peptide" evidence="5">
    <location>
        <begin position="1"/>
        <end position="36"/>
    </location>
</feature>
<evidence type="ECO:0000256" key="5">
    <source>
        <dbReference type="SAM" id="SignalP"/>
    </source>
</evidence>
<accession>A0A810L1K5</accession>
<keyword evidence="5" id="KW-0732">Signal</keyword>
<keyword evidence="2" id="KW-0378">Hydrolase</keyword>
<dbReference type="InterPro" id="IPR000209">
    <property type="entry name" value="Peptidase_S8/S53_dom"/>
</dbReference>
<evidence type="ECO:0000256" key="1">
    <source>
        <dbReference type="ARBA" id="ARBA00022670"/>
    </source>
</evidence>
<evidence type="ECO:0000256" key="3">
    <source>
        <dbReference type="ARBA" id="ARBA00022825"/>
    </source>
</evidence>
<gene>
    <name evidence="7" type="ORF">Asera_34010</name>
</gene>
<dbReference type="SUPFAM" id="SSF52743">
    <property type="entry name" value="Subtilisin-like"/>
    <property type="match status" value="1"/>
</dbReference>
<dbReference type="InterPro" id="IPR050819">
    <property type="entry name" value="Tripeptidyl-peptidase_I"/>
</dbReference>
<evidence type="ECO:0000256" key="4">
    <source>
        <dbReference type="SAM" id="MobiDB-lite"/>
    </source>
</evidence>
<dbReference type="PROSITE" id="PS00138">
    <property type="entry name" value="SUBTILASE_SER"/>
    <property type="match status" value="1"/>
</dbReference>
<dbReference type="GO" id="GO:0006508">
    <property type="term" value="P:proteolysis"/>
    <property type="evidence" value="ECO:0007669"/>
    <property type="project" value="UniProtKB-KW"/>
</dbReference>